<name>A0AAE0IVE7_9PEZI</name>
<evidence type="ECO:0000256" key="1">
    <source>
        <dbReference type="SAM" id="MobiDB-lite"/>
    </source>
</evidence>
<dbReference type="EMBL" id="JAUEDM010000001">
    <property type="protein sequence ID" value="KAK3331266.1"/>
    <property type="molecule type" value="Genomic_DNA"/>
</dbReference>
<protein>
    <submittedName>
        <fullName evidence="2">Uncharacterized protein</fullName>
    </submittedName>
</protein>
<feature type="compositionally biased region" description="Acidic residues" evidence="1">
    <location>
        <begin position="195"/>
        <end position="236"/>
    </location>
</feature>
<reference evidence="2" key="2">
    <citation type="submission" date="2023-06" db="EMBL/GenBank/DDBJ databases">
        <authorList>
            <consortium name="Lawrence Berkeley National Laboratory"/>
            <person name="Haridas S."/>
            <person name="Hensen N."/>
            <person name="Bonometti L."/>
            <person name="Westerberg I."/>
            <person name="Brannstrom I.O."/>
            <person name="Guillou S."/>
            <person name="Cros-Aarteil S."/>
            <person name="Calhoun S."/>
            <person name="Kuo A."/>
            <person name="Mondo S."/>
            <person name="Pangilinan J."/>
            <person name="Riley R."/>
            <person name="Labutti K."/>
            <person name="Andreopoulos B."/>
            <person name="Lipzen A."/>
            <person name="Chen C."/>
            <person name="Yanf M."/>
            <person name="Daum C."/>
            <person name="Ng V."/>
            <person name="Clum A."/>
            <person name="Steindorff A."/>
            <person name="Ohm R."/>
            <person name="Martin F."/>
            <person name="Silar P."/>
            <person name="Natvig D."/>
            <person name="Lalanne C."/>
            <person name="Gautier V."/>
            <person name="Ament-Velasquez S.L."/>
            <person name="Kruys A."/>
            <person name="Hutchinson M.I."/>
            <person name="Powell A.J."/>
            <person name="Barry K."/>
            <person name="Miller A.N."/>
            <person name="Grigoriev I.V."/>
            <person name="Debuchy R."/>
            <person name="Gladieux P."/>
            <person name="Thoren M.H."/>
            <person name="Johannesson H."/>
        </authorList>
    </citation>
    <scope>NUCLEOTIDE SEQUENCE</scope>
    <source>
        <strain evidence="2">CBS 118394</strain>
    </source>
</reference>
<dbReference type="Proteomes" id="UP001283341">
    <property type="component" value="Unassembled WGS sequence"/>
</dbReference>
<comment type="caution">
    <text evidence="2">The sequence shown here is derived from an EMBL/GenBank/DDBJ whole genome shotgun (WGS) entry which is preliminary data.</text>
</comment>
<organism evidence="2 3">
    <name type="scientific">Apodospora peruviana</name>
    <dbReference type="NCBI Taxonomy" id="516989"/>
    <lineage>
        <taxon>Eukaryota</taxon>
        <taxon>Fungi</taxon>
        <taxon>Dikarya</taxon>
        <taxon>Ascomycota</taxon>
        <taxon>Pezizomycotina</taxon>
        <taxon>Sordariomycetes</taxon>
        <taxon>Sordariomycetidae</taxon>
        <taxon>Sordariales</taxon>
        <taxon>Lasiosphaeriaceae</taxon>
        <taxon>Apodospora</taxon>
    </lineage>
</organism>
<dbReference type="AlphaFoldDB" id="A0AAE0IVE7"/>
<keyword evidence="3" id="KW-1185">Reference proteome</keyword>
<gene>
    <name evidence="2" type="ORF">B0H66DRAFT_94052</name>
</gene>
<evidence type="ECO:0000313" key="3">
    <source>
        <dbReference type="Proteomes" id="UP001283341"/>
    </source>
</evidence>
<accession>A0AAE0IVE7</accession>
<sequence>MVPNRKTRRHLPAAMQRLKAFELTCKLEPGSNDVHNLDASLSCLLDSPSLENLLLDLHTESDSPSLFQLGPAIAARMRSNLTSIFFRNMVVDLPNLVRLLNHIPSKLRKFSLDDIILSSGTWEEALEALARKSYEYASLSRPSGAECDDMTKRQYKRVFGRDRYTYTNDVTRYIRWSHRDLPNPLSLLRSAPVADDGDSADDESTDDDAADDGGVDDDGVDDEGVNDDGADGEGVDDAIQTNSLGTDNDNDTNVANDM</sequence>
<proteinExistence type="predicted"/>
<evidence type="ECO:0000313" key="2">
    <source>
        <dbReference type="EMBL" id="KAK3331266.1"/>
    </source>
</evidence>
<feature type="region of interest" description="Disordered" evidence="1">
    <location>
        <begin position="185"/>
        <end position="258"/>
    </location>
</feature>
<reference evidence="2" key="1">
    <citation type="journal article" date="2023" name="Mol. Phylogenet. Evol.">
        <title>Genome-scale phylogeny and comparative genomics of the fungal order Sordariales.</title>
        <authorList>
            <person name="Hensen N."/>
            <person name="Bonometti L."/>
            <person name="Westerberg I."/>
            <person name="Brannstrom I.O."/>
            <person name="Guillou S."/>
            <person name="Cros-Aarteil S."/>
            <person name="Calhoun S."/>
            <person name="Haridas S."/>
            <person name="Kuo A."/>
            <person name="Mondo S."/>
            <person name="Pangilinan J."/>
            <person name="Riley R."/>
            <person name="LaButti K."/>
            <person name="Andreopoulos B."/>
            <person name="Lipzen A."/>
            <person name="Chen C."/>
            <person name="Yan M."/>
            <person name="Daum C."/>
            <person name="Ng V."/>
            <person name="Clum A."/>
            <person name="Steindorff A."/>
            <person name="Ohm R.A."/>
            <person name="Martin F."/>
            <person name="Silar P."/>
            <person name="Natvig D.O."/>
            <person name="Lalanne C."/>
            <person name="Gautier V."/>
            <person name="Ament-Velasquez S.L."/>
            <person name="Kruys A."/>
            <person name="Hutchinson M.I."/>
            <person name="Powell A.J."/>
            <person name="Barry K."/>
            <person name="Miller A.N."/>
            <person name="Grigoriev I.V."/>
            <person name="Debuchy R."/>
            <person name="Gladieux P."/>
            <person name="Hiltunen Thoren M."/>
            <person name="Johannesson H."/>
        </authorList>
    </citation>
    <scope>NUCLEOTIDE SEQUENCE</scope>
    <source>
        <strain evidence="2">CBS 118394</strain>
    </source>
</reference>